<dbReference type="Gene3D" id="3.40.50.1980">
    <property type="entry name" value="Nitrogenase molybdenum iron protein domain"/>
    <property type="match status" value="2"/>
</dbReference>
<dbReference type="EMBL" id="JAGINY010000001">
    <property type="protein sequence ID" value="MBP2331533.1"/>
    <property type="molecule type" value="Genomic_DNA"/>
</dbReference>
<dbReference type="InterPro" id="IPR006129">
    <property type="entry name" value="AdhesinB"/>
</dbReference>
<evidence type="ECO:0000256" key="1">
    <source>
        <dbReference type="ARBA" id="ARBA00011028"/>
    </source>
</evidence>
<dbReference type="PANTHER" id="PTHR42953:SF3">
    <property type="entry name" value="HIGH-AFFINITY ZINC UPTAKE SYSTEM PROTEIN ZNUA"/>
    <property type="match status" value="1"/>
</dbReference>
<accession>A0ABS4U4G5</accession>
<keyword evidence="6" id="KW-1185">Reference proteome</keyword>
<gene>
    <name evidence="5" type="ORF">JOF33_000232</name>
</gene>
<evidence type="ECO:0000256" key="2">
    <source>
        <dbReference type="ARBA" id="ARBA00022448"/>
    </source>
</evidence>
<dbReference type="RefSeq" id="WP_083291700.1">
    <property type="nucleotide sequence ID" value="NZ_CP047357.1"/>
</dbReference>
<dbReference type="SUPFAM" id="SSF53807">
    <property type="entry name" value="Helical backbone' metal receptor"/>
    <property type="match status" value="1"/>
</dbReference>
<keyword evidence="3" id="KW-0732">Signal</keyword>
<sequence length="472" mass="51765">MPSTIRPLFAGISGALVPAARRLFVVVAGVVAAILLAACAAPPAQNAGGDAAGVGESALSDESADERPLIYGSFFPVADIVANVAGDIAEVRSFMTVGGQPHLWEPTPRDIQKLSRADLLVVNGANLEPWLPQVREAVPHVPVLNLSDYVELITYKGAAALGEFQYMASTPLQAGETYSIVFGHTHEDSMRVAFFPRDGDASQKELVERGRAALGETGDAVSQRRNIDVEPDRAYSIGMGHESGEVTFTVPDDGEWVFVADRVSEDILSYDLYKDREPLVMQPVIEGGSSATDEISFDPHSWMSPINAKRYANAIAERLVELRPDDEYEIRRQKGTFVSSITTLEAEYRERFKTVSRRDFVVGHNAFGYLARDFELTQHPVQGLTSTDAPSLRSLITTIRTVRAMDIEIIYYEYGQEEKSAKTIADEVGGRTLPLASMEYVDPSEVGQSDVDGLGYVDFMRMNLENLYESLK</sequence>
<organism evidence="5 6">
    <name type="scientific">Corynebacterium freneyi</name>
    <dbReference type="NCBI Taxonomy" id="134034"/>
    <lineage>
        <taxon>Bacteria</taxon>
        <taxon>Bacillati</taxon>
        <taxon>Actinomycetota</taxon>
        <taxon>Actinomycetes</taxon>
        <taxon>Mycobacteriales</taxon>
        <taxon>Corynebacteriaceae</taxon>
        <taxon>Corynebacterium</taxon>
    </lineage>
</organism>
<evidence type="ECO:0000256" key="4">
    <source>
        <dbReference type="RuleBase" id="RU003512"/>
    </source>
</evidence>
<reference evidence="5 6" key="1">
    <citation type="submission" date="2021-03" db="EMBL/GenBank/DDBJ databases">
        <title>Sequencing the genomes of 1000 actinobacteria strains.</title>
        <authorList>
            <person name="Klenk H.-P."/>
        </authorList>
    </citation>
    <scope>NUCLEOTIDE SEQUENCE [LARGE SCALE GENOMIC DNA]</scope>
    <source>
        <strain evidence="5 6">DSM 44506</strain>
    </source>
</reference>
<comment type="similarity">
    <text evidence="1 4">Belongs to the bacterial solute-binding protein 9 family.</text>
</comment>
<proteinExistence type="inferred from homology"/>
<dbReference type="PANTHER" id="PTHR42953">
    <property type="entry name" value="HIGH-AFFINITY ZINC UPTAKE SYSTEM PROTEIN ZNUA-RELATED"/>
    <property type="match status" value="1"/>
</dbReference>
<dbReference type="InterPro" id="IPR050492">
    <property type="entry name" value="Bact_metal-bind_prot9"/>
</dbReference>
<protein>
    <submittedName>
        <fullName evidence="5">Zinc transport system substrate-binding protein</fullName>
    </submittedName>
</protein>
<dbReference type="Pfam" id="PF01297">
    <property type="entry name" value="ZnuA"/>
    <property type="match status" value="1"/>
</dbReference>
<name>A0ABS4U4G5_9CORY</name>
<dbReference type="PRINTS" id="PR00690">
    <property type="entry name" value="ADHESNFAMILY"/>
</dbReference>
<dbReference type="InterPro" id="IPR006127">
    <property type="entry name" value="ZnuA-like"/>
</dbReference>
<dbReference type="InterPro" id="IPR006128">
    <property type="entry name" value="Lipoprotein_PsaA-like"/>
</dbReference>
<evidence type="ECO:0000313" key="6">
    <source>
        <dbReference type="Proteomes" id="UP001519305"/>
    </source>
</evidence>
<evidence type="ECO:0000313" key="5">
    <source>
        <dbReference type="EMBL" id="MBP2331533.1"/>
    </source>
</evidence>
<dbReference type="Proteomes" id="UP001519305">
    <property type="component" value="Unassembled WGS sequence"/>
</dbReference>
<evidence type="ECO:0000256" key="3">
    <source>
        <dbReference type="ARBA" id="ARBA00022729"/>
    </source>
</evidence>
<dbReference type="PRINTS" id="PR00691">
    <property type="entry name" value="ADHESINB"/>
</dbReference>
<comment type="caution">
    <text evidence="5">The sequence shown here is derived from an EMBL/GenBank/DDBJ whole genome shotgun (WGS) entry which is preliminary data.</text>
</comment>
<keyword evidence="2 4" id="KW-0813">Transport</keyword>